<gene>
    <name evidence="1" type="ORF">Ahy_B10g100849</name>
</gene>
<dbReference type="EMBL" id="SDMP01000020">
    <property type="protein sequence ID" value="RYQ82253.1"/>
    <property type="molecule type" value="Genomic_DNA"/>
</dbReference>
<accession>A0A444WXX2</accession>
<reference evidence="1 2" key="1">
    <citation type="submission" date="2019-01" db="EMBL/GenBank/DDBJ databases">
        <title>Sequencing of cultivated peanut Arachis hypogaea provides insights into genome evolution and oil improvement.</title>
        <authorList>
            <person name="Chen X."/>
        </authorList>
    </citation>
    <scope>NUCLEOTIDE SEQUENCE [LARGE SCALE GENOMIC DNA]</scope>
    <source>
        <strain evidence="2">cv. Fuhuasheng</strain>
        <tissue evidence="1">Leaves</tissue>
    </source>
</reference>
<name>A0A444WXX2_ARAHY</name>
<evidence type="ECO:0000313" key="1">
    <source>
        <dbReference type="EMBL" id="RYQ82253.1"/>
    </source>
</evidence>
<organism evidence="1 2">
    <name type="scientific">Arachis hypogaea</name>
    <name type="common">Peanut</name>
    <dbReference type="NCBI Taxonomy" id="3818"/>
    <lineage>
        <taxon>Eukaryota</taxon>
        <taxon>Viridiplantae</taxon>
        <taxon>Streptophyta</taxon>
        <taxon>Embryophyta</taxon>
        <taxon>Tracheophyta</taxon>
        <taxon>Spermatophyta</taxon>
        <taxon>Magnoliopsida</taxon>
        <taxon>eudicotyledons</taxon>
        <taxon>Gunneridae</taxon>
        <taxon>Pentapetalae</taxon>
        <taxon>rosids</taxon>
        <taxon>fabids</taxon>
        <taxon>Fabales</taxon>
        <taxon>Fabaceae</taxon>
        <taxon>Papilionoideae</taxon>
        <taxon>50 kb inversion clade</taxon>
        <taxon>dalbergioids sensu lato</taxon>
        <taxon>Dalbergieae</taxon>
        <taxon>Pterocarpus clade</taxon>
        <taxon>Arachis</taxon>
    </lineage>
</organism>
<dbReference type="Proteomes" id="UP000289738">
    <property type="component" value="Chromosome B10"/>
</dbReference>
<dbReference type="InterPro" id="IPR036778">
    <property type="entry name" value="OHCU_decarboxylase_sf"/>
</dbReference>
<proteinExistence type="predicted"/>
<dbReference type="AlphaFoldDB" id="A0A444WXX2"/>
<evidence type="ECO:0000313" key="2">
    <source>
        <dbReference type="Proteomes" id="UP000289738"/>
    </source>
</evidence>
<sequence length="145" mass="17540">MLYPLLQVFLQSHVYIVLVHSFYVCGLSEKLEIRDFFLVYQSYWFVEKMIDASPFPSLDHATSFSRQLWFKESRIQLWLDAFSRHRHLTQAIGHALASMMKELFQWDRRYTTKFRFEFTTSTDTHAMKILLSLNWILQHERNLNL</sequence>
<dbReference type="SUPFAM" id="SSF158694">
    <property type="entry name" value="UraD-Like"/>
    <property type="match status" value="1"/>
</dbReference>
<dbReference type="Gene3D" id="1.10.3330.10">
    <property type="entry name" value="Oxo-4-hydroxy-4-carboxy-5-ureidoimidazoline decarboxylase"/>
    <property type="match status" value="1"/>
</dbReference>
<keyword evidence="2" id="KW-1185">Reference proteome</keyword>
<protein>
    <submittedName>
        <fullName evidence="1">Uncharacterized protein</fullName>
    </submittedName>
</protein>
<comment type="caution">
    <text evidence="1">The sequence shown here is derived from an EMBL/GenBank/DDBJ whole genome shotgun (WGS) entry which is preliminary data.</text>
</comment>